<dbReference type="GO" id="GO:0008017">
    <property type="term" value="F:microtubule binding"/>
    <property type="evidence" value="ECO:0007669"/>
    <property type="project" value="InterPro"/>
</dbReference>
<feature type="compositionally biased region" description="Polar residues" evidence="2">
    <location>
        <begin position="444"/>
        <end position="453"/>
    </location>
</feature>
<dbReference type="PANTHER" id="PTHR31516:SF18">
    <property type="entry name" value="TRANSLATION INITIATION FACTOR IF-2"/>
    <property type="match status" value="1"/>
</dbReference>
<evidence type="ECO:0000313" key="4">
    <source>
        <dbReference type="EMBL" id="CAF1040154.1"/>
    </source>
</evidence>
<comment type="similarity">
    <text evidence="1">Belongs to the FAM154 family.</text>
</comment>
<dbReference type="InterPro" id="IPR033336">
    <property type="entry name" value="SAXO1/2"/>
</dbReference>
<dbReference type="EMBL" id="CAJOBA010007494">
    <property type="protein sequence ID" value="CAF3803993.1"/>
    <property type="molecule type" value="Genomic_DNA"/>
</dbReference>
<dbReference type="OrthoDB" id="9973968at2759"/>
<evidence type="ECO:0000256" key="2">
    <source>
        <dbReference type="SAM" id="MobiDB-lite"/>
    </source>
</evidence>
<feature type="compositionally biased region" description="Basic and acidic residues" evidence="2">
    <location>
        <begin position="344"/>
        <end position="367"/>
    </location>
</feature>
<dbReference type="EMBL" id="CAJNOQ010004005">
    <property type="protein sequence ID" value="CAF1040154.1"/>
    <property type="molecule type" value="Genomic_DNA"/>
</dbReference>
<accession>A0A814JNN1</accession>
<protein>
    <submittedName>
        <fullName evidence="4">Uncharacterized protein</fullName>
    </submittedName>
</protein>
<dbReference type="GO" id="GO:0005856">
    <property type="term" value="C:cytoskeleton"/>
    <property type="evidence" value="ECO:0007669"/>
    <property type="project" value="TreeGrafter"/>
</dbReference>
<evidence type="ECO:0000313" key="6">
    <source>
        <dbReference type="EMBL" id="CAF3810428.1"/>
    </source>
</evidence>
<keyword evidence="7" id="KW-1185">Reference proteome</keyword>
<sequence>MKLENVDIEKIKLTDFPAFTCLCELCDDGCFDRAGNEHHPNCKRQHAIHSIQIKRLRNSKCPLSHYKETFRSYGDDVRRRSPYHPPPDPVSVTYQQPMDLLSSQRDHYKPPTVTKRVEPIKQVDKYVKNDEPMQTQSHYQVEFIEKPIIKPTMQLLKDPVKDSNVSVSVPFAKFSSQTTARSHFQPWKSAPSHAYGEPPAVAGHILFPGVDRSFETSSGVTFIPFPDLPTTKSITKNEYGGNLKVPFGSMDLTTNYRKDYIEHEITKSDIATNSRSSIELQPKRSSSVIYVRHPMNSITQTKSDYRPYPNHRPPHPAEMEPFQSQITIGGRTSEPSLSQYRQDYPGHDMKENRPVFTRKDAPTYKPPTEKMETVTITQRDYQPLDLSSVPRLRVVPLKPTLTSEVGPMESVTTSRHHFKPYQSTQPRRYGDPAPSFYIPPVGKIQSTTTNSEHYQARPGERARNYKPEIQILNRVGAQDFNTMYRADFKPHGVNLCGAKAYTLAQKLQQQLDEQQRQMQSVK</sequence>
<proteinExistence type="inferred from homology"/>
<dbReference type="PANTHER" id="PTHR31516">
    <property type="entry name" value="STABILIZER OF AXONEMAL MICROTUBULES 2"/>
    <property type="match status" value="1"/>
</dbReference>
<dbReference type="Proteomes" id="UP000677228">
    <property type="component" value="Unassembled WGS sequence"/>
</dbReference>
<organism evidence="4 7">
    <name type="scientific">Didymodactylos carnosus</name>
    <dbReference type="NCBI Taxonomy" id="1234261"/>
    <lineage>
        <taxon>Eukaryota</taxon>
        <taxon>Metazoa</taxon>
        <taxon>Spiralia</taxon>
        <taxon>Gnathifera</taxon>
        <taxon>Rotifera</taxon>
        <taxon>Eurotatoria</taxon>
        <taxon>Bdelloidea</taxon>
        <taxon>Philodinida</taxon>
        <taxon>Philodinidae</taxon>
        <taxon>Didymodactylos</taxon>
    </lineage>
</organism>
<comment type="caution">
    <text evidence="4">The sequence shown here is derived from an EMBL/GenBank/DDBJ whole genome shotgun (WGS) entry which is preliminary data.</text>
</comment>
<feature type="region of interest" description="Disordered" evidence="2">
    <location>
        <begin position="343"/>
        <end position="367"/>
    </location>
</feature>
<dbReference type="EMBL" id="CAJOBC010004005">
    <property type="protein sequence ID" value="CAF3810428.1"/>
    <property type="molecule type" value="Genomic_DNA"/>
</dbReference>
<evidence type="ECO:0000313" key="3">
    <source>
        <dbReference type="EMBL" id="CAF1035623.1"/>
    </source>
</evidence>
<dbReference type="Proteomes" id="UP000681722">
    <property type="component" value="Unassembled WGS sequence"/>
</dbReference>
<reference evidence="4" key="1">
    <citation type="submission" date="2021-02" db="EMBL/GenBank/DDBJ databases">
        <authorList>
            <person name="Nowell W R."/>
        </authorList>
    </citation>
    <scope>NUCLEOTIDE SEQUENCE</scope>
</reference>
<name>A0A814JNN1_9BILA</name>
<dbReference type="Proteomes" id="UP000682733">
    <property type="component" value="Unassembled WGS sequence"/>
</dbReference>
<dbReference type="Proteomes" id="UP000663829">
    <property type="component" value="Unassembled WGS sequence"/>
</dbReference>
<evidence type="ECO:0000256" key="1">
    <source>
        <dbReference type="ARBA" id="ARBA00008738"/>
    </source>
</evidence>
<dbReference type="AlphaFoldDB" id="A0A814JNN1"/>
<evidence type="ECO:0000313" key="5">
    <source>
        <dbReference type="EMBL" id="CAF3803993.1"/>
    </source>
</evidence>
<evidence type="ECO:0000313" key="7">
    <source>
        <dbReference type="Proteomes" id="UP000663829"/>
    </source>
</evidence>
<gene>
    <name evidence="4" type="ORF">GPM918_LOCUS15735</name>
    <name evidence="3" type="ORF">OVA965_LOCUS16216</name>
    <name evidence="6" type="ORF">SRO942_LOCUS15735</name>
    <name evidence="5" type="ORF">TMI583_LOCUS16231</name>
</gene>
<feature type="region of interest" description="Disordered" evidence="2">
    <location>
        <begin position="441"/>
        <end position="461"/>
    </location>
</feature>
<dbReference type="EMBL" id="CAJNOK010007480">
    <property type="protein sequence ID" value="CAF1035623.1"/>
    <property type="molecule type" value="Genomic_DNA"/>
</dbReference>